<dbReference type="PROSITE" id="PS50268">
    <property type="entry name" value="CADHERIN_2"/>
    <property type="match status" value="26"/>
</dbReference>
<feature type="domain" description="Cadherin" evidence="16">
    <location>
        <begin position="979"/>
        <end position="1082"/>
    </location>
</feature>
<feature type="domain" description="Cadherin" evidence="16">
    <location>
        <begin position="2268"/>
        <end position="2371"/>
    </location>
</feature>
<feature type="domain" description="Cadherin" evidence="16">
    <location>
        <begin position="1523"/>
        <end position="1633"/>
    </location>
</feature>
<feature type="domain" description="Cadherin" evidence="16">
    <location>
        <begin position="1083"/>
        <end position="1197"/>
    </location>
</feature>
<feature type="region of interest" description="Disordered" evidence="13">
    <location>
        <begin position="2876"/>
        <end position="2902"/>
    </location>
</feature>
<comment type="subcellular location">
    <subcellularLocation>
        <location evidence="1">Membrane</location>
        <topology evidence="1">Single-pass membrane protein</topology>
    </subcellularLocation>
</comment>
<dbReference type="GO" id="GO:0007156">
    <property type="term" value="P:homophilic cell adhesion via plasma membrane adhesion molecules"/>
    <property type="evidence" value="ECO:0007669"/>
    <property type="project" value="InterPro"/>
</dbReference>
<feature type="domain" description="Cadherin" evidence="16">
    <location>
        <begin position="1747"/>
        <end position="1845"/>
    </location>
</feature>
<dbReference type="GO" id="GO:0005911">
    <property type="term" value="C:cell-cell junction"/>
    <property type="evidence" value="ECO:0007669"/>
    <property type="project" value="TreeGrafter"/>
</dbReference>
<keyword evidence="4 15" id="KW-0732">Signal</keyword>
<feature type="domain" description="Cadherin" evidence="16">
    <location>
        <begin position="2477"/>
        <end position="2581"/>
    </location>
</feature>
<dbReference type="EMBL" id="JQ438999">
    <property type="protein sequence ID" value="AFI99113.1"/>
    <property type="molecule type" value="mRNA"/>
</dbReference>
<dbReference type="InterPro" id="IPR050971">
    <property type="entry name" value="Cadherin-domain_protein"/>
</dbReference>
<feature type="domain" description="Cadherin" evidence="16">
    <location>
        <begin position="2161"/>
        <end position="2275"/>
    </location>
</feature>
<feature type="domain" description="Cadherin" evidence="16">
    <location>
        <begin position="2391"/>
        <end position="2476"/>
    </location>
</feature>
<keyword evidence="10" id="KW-1015">Disulfide bond</keyword>
<keyword evidence="8 14" id="KW-1133">Transmembrane helix</keyword>
<protein>
    <submittedName>
        <fullName evidence="17">Dachsous protocadherin</fullName>
    </submittedName>
</protein>
<dbReference type="FunFam" id="2.60.40.60:FF:000039">
    <property type="entry name" value="FAT atypical cadherin 3"/>
    <property type="match status" value="1"/>
</dbReference>
<feature type="region of interest" description="Disordered" evidence="13">
    <location>
        <begin position="3034"/>
        <end position="3058"/>
    </location>
</feature>
<dbReference type="InterPro" id="IPR020894">
    <property type="entry name" value="Cadherin_CS"/>
</dbReference>
<dbReference type="SMART" id="SM00112">
    <property type="entry name" value="CA"/>
    <property type="match status" value="27"/>
</dbReference>
<evidence type="ECO:0000256" key="1">
    <source>
        <dbReference type="ARBA" id="ARBA00004167"/>
    </source>
</evidence>
<feature type="domain" description="Cadherin" evidence="16">
    <location>
        <begin position="1199"/>
        <end position="1316"/>
    </location>
</feature>
<evidence type="ECO:0000256" key="7">
    <source>
        <dbReference type="ARBA" id="ARBA00022889"/>
    </source>
</evidence>
<evidence type="ECO:0000313" key="17">
    <source>
        <dbReference type="EMBL" id="AFI99113.1"/>
    </source>
</evidence>
<feature type="domain" description="Cadherin" evidence="16">
    <location>
        <begin position="2699"/>
        <end position="2798"/>
    </location>
</feature>
<dbReference type="FunFam" id="2.60.40.60:FF:000104">
    <property type="entry name" value="cadherin-23 isoform X1"/>
    <property type="match status" value="1"/>
</dbReference>
<keyword evidence="7" id="KW-0130">Cell adhesion</keyword>
<dbReference type="GO" id="GO:0005509">
    <property type="term" value="F:calcium ion binding"/>
    <property type="evidence" value="ECO:0007669"/>
    <property type="project" value="UniProtKB-UniRule"/>
</dbReference>
<evidence type="ECO:0000256" key="13">
    <source>
        <dbReference type="SAM" id="MobiDB-lite"/>
    </source>
</evidence>
<name>I1YAR0_9CNID</name>
<evidence type="ECO:0000256" key="5">
    <source>
        <dbReference type="ARBA" id="ARBA00022737"/>
    </source>
</evidence>
<feature type="transmembrane region" description="Helical" evidence="14">
    <location>
        <begin position="2959"/>
        <end position="2981"/>
    </location>
</feature>
<keyword evidence="9 14" id="KW-0472">Membrane</keyword>
<feature type="domain" description="Cadherin" evidence="16">
    <location>
        <begin position="1634"/>
        <end position="1737"/>
    </location>
</feature>
<feature type="domain" description="Cadherin" evidence="16">
    <location>
        <begin position="239"/>
        <end position="341"/>
    </location>
</feature>
<evidence type="ECO:0000256" key="4">
    <source>
        <dbReference type="ARBA" id="ARBA00022729"/>
    </source>
</evidence>
<feature type="signal peptide" evidence="15">
    <location>
        <begin position="1"/>
        <end position="25"/>
    </location>
</feature>
<feature type="domain" description="Cadherin" evidence="16">
    <location>
        <begin position="1955"/>
        <end position="2055"/>
    </location>
</feature>
<feature type="domain" description="Cadherin" evidence="16">
    <location>
        <begin position="355"/>
        <end position="460"/>
    </location>
</feature>
<dbReference type="PROSITE" id="PS00232">
    <property type="entry name" value="CADHERIN_1"/>
    <property type="match status" value="11"/>
</dbReference>
<dbReference type="PANTHER" id="PTHR24025">
    <property type="entry name" value="DESMOGLEIN FAMILY MEMBER"/>
    <property type="match status" value="1"/>
</dbReference>
<evidence type="ECO:0000256" key="10">
    <source>
        <dbReference type="ARBA" id="ARBA00023157"/>
    </source>
</evidence>
<dbReference type="GO" id="GO:0005886">
    <property type="term" value="C:plasma membrane"/>
    <property type="evidence" value="ECO:0007669"/>
    <property type="project" value="InterPro"/>
</dbReference>
<feature type="domain" description="Cadherin" evidence="16">
    <location>
        <begin position="771"/>
        <end position="875"/>
    </location>
</feature>
<accession>I1YAR0</accession>
<feature type="domain" description="Cadherin" evidence="16">
    <location>
        <begin position="28"/>
        <end position="128"/>
    </location>
</feature>
<dbReference type="SUPFAM" id="SSF49313">
    <property type="entry name" value="Cadherin-like"/>
    <property type="match status" value="25"/>
</dbReference>
<dbReference type="FunFam" id="2.60.40.60:FF:000020">
    <property type="entry name" value="Dachsous cadherin-related 1b"/>
    <property type="match status" value="4"/>
</dbReference>
<dbReference type="InterPro" id="IPR015919">
    <property type="entry name" value="Cadherin-like_sf"/>
</dbReference>
<feature type="domain" description="Cadherin" evidence="16">
    <location>
        <begin position="665"/>
        <end position="770"/>
    </location>
</feature>
<organism evidence="17">
    <name type="scientific">Clytia hemisphaerica</name>
    <dbReference type="NCBI Taxonomy" id="252671"/>
    <lineage>
        <taxon>Eukaryota</taxon>
        <taxon>Metazoa</taxon>
        <taxon>Cnidaria</taxon>
        <taxon>Hydrozoa</taxon>
        <taxon>Hydroidolina</taxon>
        <taxon>Leptothecata</taxon>
        <taxon>Obeliida</taxon>
        <taxon>Clytiidae</taxon>
        <taxon>Clytia</taxon>
    </lineage>
</organism>
<evidence type="ECO:0000256" key="6">
    <source>
        <dbReference type="ARBA" id="ARBA00022837"/>
    </source>
</evidence>
<feature type="domain" description="Cadherin" evidence="16">
    <location>
        <begin position="2056"/>
        <end position="2160"/>
    </location>
</feature>
<dbReference type="Pfam" id="PF00028">
    <property type="entry name" value="Cadherin"/>
    <property type="match status" value="20"/>
</dbReference>
<feature type="domain" description="Cadherin" evidence="16">
    <location>
        <begin position="461"/>
        <end position="565"/>
    </location>
</feature>
<proteinExistence type="evidence at transcript level"/>
<evidence type="ECO:0000256" key="9">
    <source>
        <dbReference type="ARBA" id="ARBA00023136"/>
    </source>
</evidence>
<dbReference type="PRINTS" id="PR00205">
    <property type="entry name" value="CADHERIN"/>
</dbReference>
<feature type="chain" id="PRO_5003654563" evidence="15">
    <location>
        <begin position="26"/>
        <end position="3438"/>
    </location>
</feature>
<evidence type="ECO:0000256" key="15">
    <source>
        <dbReference type="SAM" id="SignalP"/>
    </source>
</evidence>
<evidence type="ECO:0000256" key="11">
    <source>
        <dbReference type="ARBA" id="ARBA00023180"/>
    </source>
</evidence>
<dbReference type="CDD" id="cd11304">
    <property type="entry name" value="Cadherin_repeat"/>
    <property type="match status" value="26"/>
</dbReference>
<feature type="domain" description="Cadherin" evidence="16">
    <location>
        <begin position="1416"/>
        <end position="1523"/>
    </location>
</feature>
<keyword evidence="11" id="KW-0325">Glycoprotein</keyword>
<sequence>MNYPSPYRVLLACLVILLQVSTSLSIPKVEQYTFHVDEGLPKNTVVGQVRHPKKYTKPKYQFVNPVSQSNFALTSSGVITTRRTFDHEKLTQTQKREGYKLFLSRIGTFDFITVTVYIEDVNDNRPRFPVKSWHVFVPEDANHSDDITFPNAHDPDTKQQVIYRVESGNTDNAFEVRKIDNKPNYGLALTEGHELDVDFRKDSFNLTISACEKISKLCSYLKVDITVTDVNDNSPIFDKSLPTSFEIYENVSLSVPIFQVKVSDADSGKNGEVEFEMFNQNDFRIDKTSGEIFVATNKLDAETKDVISFLIIVNDRGAKPRKSTYYLVAKVLDCNDEAPTLEFHPRSVGSDNLIEGMPIGTTIGSLTAVDKDLTQANNEIVSIGLAKGEDFFKLEQTKDEVLNGVATKKYFIKTMKEIDREVTPSINISISATDSGSPPLTSTVDYTVNVIDKNDNNPIFEKQIYETELNETAKLGSFVLQVKASDLDAGINSRISYSITSKHDHRWFYIEESTGRIMLNDYVDREKTDSVEIQVSARDHGISPLTNKAIVKVKILDANDNDPYFVVSNMNFTLEENNKVNKFIGKMEVSDPDIIGSNALTCYIDHPDFRVQPSTCEIYANKKFDRERKSHYALSAIVKDGLGRSSTGRVLIQILDQNDNMPKFVSKFFNISVHTNFPTNKNAAFLKAHDPDATDSSQFSATIDAKDDFFFDIEIYTGGIKLLNNLTKTKKTKFLFTAYVTDRKNPQPETADSARVQLNVLPPSTRPPIFEKARYGFQLDENNENGADVGKVKAMRPISYSELFIEYNIKSGNIKDTFSIGDFGVLKANRPIDYEEYSRFDLIIEAVDSLHPTRVSNITRVVINIRDLNDNTPRFINQNNVVAANEGVGVGHLLYTCVTEDLDSGINGEMTYRIKHTTGHFQIHPTRGEVRTNGSLDFETSEGHVIYVEATDGGTPSRSAQFKIEVKVRDMNDNQPLFFNSSQIVSVRENNPPNQLILTLNASDADVGNNGQFFFRLLPNEDSKSFRMSRNGNLYVTKSLDRETKSTYSLKARVQDLGIPPQHSEAAITINVDDLNDESPKFERLHYNFEVSEELQPGTIVGEIIAVDADTGENGKFTYYLLNQHKDKDKFEIETRQSYGNNRHVCVIKTKKKFDSEEDKGSYNITIGASDHGMNGNSNEVDVTIVIRNINDHPPEFMRNSPYVACINIGTKSNEKVLQVTATDKDKEKVPLIYSLIAMFESHNAALQIFTIDQSTGVISTSVEISGAIARIPVYEMVVRVQEDEHSRLYTNYQKVVIFVSPKPEGQLFKELCPHITIKSSSRKEHIVKEQWKLNLLSFDDLQYQLTTTQPNRDIPFQILTTTGIIKVTSNHHKVSFYQLNVTVSATDQATAIRFTEWIILNVYIVPKNMYPPSYPKNPETYRVEENYPVNKPISVLKTPQDRDRGMEGKCIFSIEDSVNAPVKVSPLTGEIVFTEPIDREKHDKIVVKIRVSDLAEELPYRLSNTLTAAIHIIDVNDCPPKFDSKSEVKVREDERVGVIVSHVHAVDPDAGDTKTNIEYAIVSGNIENTFQLNRKTGELKTSKTLSINKRQTYNLMIMAMEKRDSSSNIKSLNSTFDLKVRLLDVNDQKPRFVKTEFQAKVRENQPIGTEVVQLQSIDDDLLPEYKEVTYKILEKNSGFYIDSKSGMIRTSIPLDRENRDKYTLDVLVRNVAPPHAEDTCKVIITIDDVNDSPPIFTGGAHQEIHILENSLPVPRSIHRLRHIDADDVKNSRVTFQIVNFVKPSKVIRLDSKTGELWLNEKLDREERSEYVLTVEAKNIESPYHKAQQNISVIVDDVDDEDPVFEKKIYLKTVSETQKVDASASPVLNVKAVDKDTPKNAFVKYALVNPSRDVADHFEVDVEKGAIYLIKSLDYEQQRSYTFKVKAEGKKVDSFDQTTVQIQVQDENDNKPVFTQSVYNFSLPEIKVGAVIGTVRATDRDQDGQQQVRYRFDPPDWNFQINPETGEVHLMDGEITRGQYRLHVVAMDVGLWFKLSNWAEILVTVGPSDDKVLKFLSSSVVFPLDENPLNGIRLGKVVAVSENTENVIRYKIKPRSNPDSAFRIDEEKGDIYVNNSAAVDYEKRANFFLAVLATIEDSNVERFLHVLVNLTDVNDNDPQILEKNKTFNIPETDFHPFVHPKLIYTFHVRDDDKIDQNRIKLQIISGNEDGLFYIGPRYQMYLVKEMDYEKKSKHNLVVRVTDGGNPYRYADSYINFNVEDLNDNKPILDKMQPVFISEAAKVDTLVTQVHAVDNDKTKTDIKYSIETKGSSPNTSMFSIDEYSGKIFLQHTLDYETNHSFKLRICAFDGVHRTYRDLQINVEDVNDHSPRFSKSIYTVKNVYTPLRKNQFIIKVDATDPDQGEFGFVQYKLGTALDPFTIEQDTGKIYANKPFQLTPGIAKLTVIAYDSKNGQGSRSSTALVEIHVSQLHQPNPYFKQSTYRFSIEEHTPDGVPIGHVEATVQNGYKEFNYRIAEGNFGGVFTMEKGQITTYKNLDRETKAHYTLTIVAEVISISRDKSPLTASCTVHIEIKDINDNQPVFEKQAYHVTQKEDVTVGTKLLQVKATDADDPRQANGKLVYSIHSGQEATEWLRINETDGWIETREELDRETTDTIQLTIRVADIEGAGMEAFTSLNVTVLDVNDNEPSFNYDLIRFNVIKIKENMPPHSVVFRAGATDKDIGENGRVSYRILESGGRDYFYMNESIPGWVYTKRSLDYEKNSSYTLRVLAYDHGKPSQQASVDFEIAVEDVDEFKPLFNEKRYSFEMYGDMEIGSVIGNVSATDKDGGSAGQIYYSIHPPSIDKFRIHINTGIIVVNKDLRRRQKITNSLEVEGKTNDDKEIDDNQKRRRRRSLNSVDETETSGDDLQDIRFQVRADNGPNTTAVTTDIVVRVNYTCPGCVIYTLEPDTADMKGTTTTVVVVASIAVFLMIIFITCMAYFLRKKGCFNRENHAAGGFCNTKKETGLSNSVERELLNSGASSFDRLQHFYNGEHPVEKSQVSSETGLLPDGSGTGRSVSAADKASTYSFGVYHEQGKTDSEMHRLPDTLSEITMIKELEDDSVFGYSSGKMKSEPTKSLISRSTQESSLYSLNSNVHRNGFNFVPRQSNKMISTNRSDSHESLKDFMEEGGGEAAGGLDVSNLLYAKLAEVNEDERDAIMESVRPFREEGPLSYGGSFSTIIGSDEDLRRAYNNPYNKYNWKPPYQNSGTNSVFSEIGRKIGGRPSLNRPSNYSYSQKDVIANNAAAKQPLLHDITPMNNRIHYPAKHTIPGSVGKVLPHQATAPPIDIPLQVLNSGRTSMLSSVTSLPRLPQELQSTYTSGILSPNFTPALTPLVFRSPSVSSIGTQEEFNTQNNNKQMTNNFNPGFNSNLHRSDSRVSQLSRITLSDLEISDAEIGV</sequence>
<evidence type="ECO:0000256" key="8">
    <source>
        <dbReference type="ARBA" id="ARBA00022989"/>
    </source>
</evidence>
<dbReference type="Gene3D" id="2.60.40.60">
    <property type="entry name" value="Cadherins"/>
    <property type="match status" value="26"/>
</dbReference>
<evidence type="ECO:0000256" key="3">
    <source>
        <dbReference type="ARBA" id="ARBA00022692"/>
    </source>
</evidence>
<feature type="domain" description="Cadherin" evidence="16">
    <location>
        <begin position="2799"/>
        <end position="2922"/>
    </location>
</feature>
<dbReference type="PANTHER" id="PTHR24025:SF23">
    <property type="entry name" value="NEURAL-CADHERIN"/>
    <property type="match status" value="1"/>
</dbReference>
<feature type="domain" description="Cadherin" evidence="16">
    <location>
        <begin position="566"/>
        <end position="664"/>
    </location>
</feature>
<feature type="domain" description="Cadherin" evidence="16">
    <location>
        <begin position="886"/>
        <end position="978"/>
    </location>
</feature>
<keyword evidence="6 12" id="KW-0106">Calcium</keyword>
<keyword evidence="3 14" id="KW-0812">Transmembrane</keyword>
<reference evidence="17" key="1">
    <citation type="submission" date="2012-01" db="EMBL/GenBank/DDBJ databases">
        <title>Conserved Wnt/PCP pathway proteins in a hydrozoan Clytia hemisphaerica.</title>
        <authorList>
            <person name="Momose T."/>
            <person name="Houliston E."/>
        </authorList>
    </citation>
    <scope>NUCLEOTIDE SEQUENCE</scope>
</reference>
<dbReference type="FunFam" id="2.60.40.60:FF:000015">
    <property type="entry name" value="FAT atypical cadherin 1"/>
    <property type="match status" value="1"/>
</dbReference>
<feature type="domain" description="Cadherin" evidence="16">
    <location>
        <begin position="2582"/>
        <end position="2689"/>
    </location>
</feature>
<evidence type="ECO:0000256" key="14">
    <source>
        <dbReference type="SAM" id="Phobius"/>
    </source>
</evidence>
<feature type="compositionally biased region" description="Basic and acidic residues" evidence="13">
    <location>
        <begin position="2876"/>
        <end position="2886"/>
    </location>
</feature>
<evidence type="ECO:0000256" key="2">
    <source>
        <dbReference type="ARBA" id="ARBA00022536"/>
    </source>
</evidence>
<feature type="domain" description="Cadherin" evidence="16">
    <location>
        <begin position="1846"/>
        <end position="1954"/>
    </location>
</feature>
<evidence type="ECO:0000256" key="12">
    <source>
        <dbReference type="PROSITE-ProRule" id="PRU00043"/>
    </source>
</evidence>
<keyword evidence="5" id="KW-0677">Repeat</keyword>
<feature type="domain" description="Cadherin" evidence="16">
    <location>
        <begin position="129"/>
        <end position="237"/>
    </location>
</feature>
<dbReference type="FunFam" id="2.60.40.60:FF:000092">
    <property type="entry name" value="Protocadherin 8"/>
    <property type="match status" value="1"/>
</dbReference>
<dbReference type="InterPro" id="IPR002126">
    <property type="entry name" value="Cadherin-like_dom"/>
</dbReference>
<keyword evidence="2" id="KW-0245">EGF-like domain</keyword>
<evidence type="ECO:0000259" key="16">
    <source>
        <dbReference type="PROSITE" id="PS50268"/>
    </source>
</evidence>